<dbReference type="OrthoDB" id="2433192at2759"/>
<gene>
    <name evidence="4" type="ORF">CPELLU_LOCUS8255</name>
</gene>
<dbReference type="PANTHER" id="PTHR34605:SF4">
    <property type="entry name" value="DNA ADENINE METHYLTRANSFERASE"/>
    <property type="match status" value="1"/>
</dbReference>
<dbReference type="InterPro" id="IPR002104">
    <property type="entry name" value="Integrase_catalytic"/>
</dbReference>
<dbReference type="InterPro" id="IPR011010">
    <property type="entry name" value="DNA_brk_join_enz"/>
</dbReference>
<evidence type="ECO:0000313" key="5">
    <source>
        <dbReference type="Proteomes" id="UP000789759"/>
    </source>
</evidence>
<proteinExistence type="predicted"/>
<dbReference type="EMBL" id="CAJVQA010005793">
    <property type="protein sequence ID" value="CAG8628151.1"/>
    <property type="molecule type" value="Genomic_DNA"/>
</dbReference>
<dbReference type="GO" id="GO:0006310">
    <property type="term" value="P:DNA recombination"/>
    <property type="evidence" value="ECO:0007669"/>
    <property type="project" value="UniProtKB-KW"/>
</dbReference>
<comment type="caution">
    <text evidence="4">The sequence shown here is derived from an EMBL/GenBank/DDBJ whole genome shotgun (WGS) entry which is preliminary data.</text>
</comment>
<evidence type="ECO:0000256" key="1">
    <source>
        <dbReference type="ARBA" id="ARBA00023172"/>
    </source>
</evidence>
<dbReference type="InterPro" id="IPR013762">
    <property type="entry name" value="Integrase-like_cat_sf"/>
</dbReference>
<evidence type="ECO:0000256" key="2">
    <source>
        <dbReference type="SAM" id="MobiDB-lite"/>
    </source>
</evidence>
<feature type="domain" description="Tyr recombinase" evidence="3">
    <location>
        <begin position="206"/>
        <end position="400"/>
    </location>
</feature>
<dbReference type="InterPro" id="IPR052925">
    <property type="entry name" value="Phage_Integrase-like_Recomb"/>
</dbReference>
<sequence length="401" mass="45349">MANKKDFDNIRDEIEARAATLRLADNKGWGTALQIVGSNDKMMEKYKDHIPLFSHSGAASRYFNRNKSSKAYRHKRKRYSSPSSDSERDEKEPLGFQNVKESLTASTVEALVTSPPAALPQVLEPPPSQRMETNHTRTPFLEDCLVSGLREPESRMSSISGCMDVLTAVSRTHLETQLTDPSKEYRVKRVYRTLLKDHRKAKDPNWPRDPLTVAALKFFVDKKPQLISDYFWIRDAALIAIGLRTMRRPGELCSLKLKDIKFGEKLFWVHISSSKTDQFANRKFIPIEYSNSKYCPVRLLRRYLAIRPRTSDDRPLFLSRSKVQLSVGVVGAIVKRIAENAGLQGRFTAHSIRIGGATAAMEAGMSLAQIQAIAGWDSKSVMLYLRTVGMANLMFSKKMGF</sequence>
<dbReference type="Pfam" id="PF00589">
    <property type="entry name" value="Phage_integrase"/>
    <property type="match status" value="1"/>
</dbReference>
<dbReference type="PROSITE" id="PS51898">
    <property type="entry name" value="TYR_RECOMBINASE"/>
    <property type="match status" value="1"/>
</dbReference>
<dbReference type="SUPFAM" id="SSF56349">
    <property type="entry name" value="DNA breaking-rejoining enzymes"/>
    <property type="match status" value="1"/>
</dbReference>
<name>A0A9N9D546_9GLOM</name>
<reference evidence="4" key="1">
    <citation type="submission" date="2021-06" db="EMBL/GenBank/DDBJ databases">
        <authorList>
            <person name="Kallberg Y."/>
            <person name="Tangrot J."/>
            <person name="Rosling A."/>
        </authorList>
    </citation>
    <scope>NUCLEOTIDE SEQUENCE</scope>
    <source>
        <strain evidence="4">FL966</strain>
    </source>
</reference>
<dbReference type="Gene3D" id="1.10.443.10">
    <property type="entry name" value="Intergrase catalytic core"/>
    <property type="match status" value="1"/>
</dbReference>
<keyword evidence="5" id="KW-1185">Reference proteome</keyword>
<protein>
    <submittedName>
        <fullName evidence="4">5906_t:CDS:1</fullName>
    </submittedName>
</protein>
<organism evidence="4 5">
    <name type="scientific">Cetraspora pellucida</name>
    <dbReference type="NCBI Taxonomy" id="1433469"/>
    <lineage>
        <taxon>Eukaryota</taxon>
        <taxon>Fungi</taxon>
        <taxon>Fungi incertae sedis</taxon>
        <taxon>Mucoromycota</taxon>
        <taxon>Glomeromycotina</taxon>
        <taxon>Glomeromycetes</taxon>
        <taxon>Diversisporales</taxon>
        <taxon>Gigasporaceae</taxon>
        <taxon>Cetraspora</taxon>
    </lineage>
</organism>
<dbReference type="Proteomes" id="UP000789759">
    <property type="component" value="Unassembled WGS sequence"/>
</dbReference>
<feature type="compositionally biased region" description="Basic residues" evidence="2">
    <location>
        <begin position="67"/>
        <end position="79"/>
    </location>
</feature>
<dbReference type="AlphaFoldDB" id="A0A9N9D546"/>
<evidence type="ECO:0000259" key="3">
    <source>
        <dbReference type="PROSITE" id="PS51898"/>
    </source>
</evidence>
<dbReference type="PANTHER" id="PTHR34605">
    <property type="entry name" value="PHAGE_INTEGRASE DOMAIN-CONTAINING PROTEIN"/>
    <property type="match status" value="1"/>
</dbReference>
<dbReference type="GO" id="GO:0003677">
    <property type="term" value="F:DNA binding"/>
    <property type="evidence" value="ECO:0007669"/>
    <property type="project" value="InterPro"/>
</dbReference>
<feature type="region of interest" description="Disordered" evidence="2">
    <location>
        <begin position="64"/>
        <end position="94"/>
    </location>
</feature>
<keyword evidence="1" id="KW-0233">DNA recombination</keyword>
<dbReference type="GO" id="GO:0015074">
    <property type="term" value="P:DNA integration"/>
    <property type="evidence" value="ECO:0007669"/>
    <property type="project" value="InterPro"/>
</dbReference>
<evidence type="ECO:0000313" key="4">
    <source>
        <dbReference type="EMBL" id="CAG8628151.1"/>
    </source>
</evidence>
<accession>A0A9N9D546</accession>